<dbReference type="EMBL" id="KV460760">
    <property type="protein sequence ID" value="OCA15679.1"/>
    <property type="molecule type" value="Genomic_DNA"/>
</dbReference>
<dbReference type="AlphaFoldDB" id="A0A1B8XYD9"/>
<accession>A0A1B8XYD9</accession>
<reference evidence="1" key="2">
    <citation type="journal article" date="2010" name="Science">
        <title>The genome of the Western clawed frog Xenopus tropicalis.</title>
        <authorList>
            <person name="Hellsten U."/>
            <person name="Harland R.M."/>
            <person name="Gilchrist M.J."/>
            <person name="Hendrix D."/>
            <person name="Jurka J."/>
            <person name="Kapitonov V."/>
            <person name="Ovcharenko I."/>
            <person name="Putnam N.H."/>
            <person name="Shu S."/>
            <person name="Taher L."/>
            <person name="Blitz I.L."/>
            <person name="Blumberg B."/>
            <person name="Dichmann D.S."/>
            <person name="Dubchak I."/>
            <person name="Amaya E."/>
            <person name="Detter J.C."/>
            <person name="Fletcher R."/>
            <person name="Gerhard D.S."/>
            <person name="Goodstein D."/>
            <person name="Graves T."/>
            <person name="Grigoriev I.V."/>
            <person name="Grimwood J."/>
            <person name="Kawashima T."/>
            <person name="Lindquist E."/>
            <person name="Lucas S.M."/>
            <person name="Mead P.E."/>
            <person name="Mitros T."/>
            <person name="Ogino H."/>
            <person name="Ohta Y."/>
            <person name="Poliakov A.V."/>
            <person name="Pollet N."/>
            <person name="Robert J."/>
            <person name="Salamov A."/>
            <person name="Sater A.K."/>
            <person name="Schmutz J."/>
            <person name="Terry A."/>
            <person name="Vize P.D."/>
            <person name="Warren W.C."/>
            <person name="Wells D."/>
            <person name="Wills A."/>
            <person name="Wilson R.K."/>
            <person name="Zimmerman L.B."/>
            <person name="Zorn A.M."/>
            <person name="Grainger R."/>
            <person name="Grammer T."/>
            <person name="Khokha M.K."/>
            <person name="Richardson P.M."/>
            <person name="Rokhsar D.S."/>
        </authorList>
    </citation>
    <scope>NUCLEOTIDE SEQUENCE [LARGE SCALE GENOMIC DNA]</scope>
    <source>
        <strain evidence="1">Nigerian</strain>
    </source>
</reference>
<evidence type="ECO:0000313" key="1">
    <source>
        <dbReference type="EMBL" id="OCA15679.1"/>
    </source>
</evidence>
<sequence>MIYSAIKCAADVLGMLLGMEISKLLSKEPHSADPWVCADRESVDKNATPRQSDVEKSLLKIQGGIGRYRGQRGGGAGRGWME</sequence>
<reference evidence="1" key="3">
    <citation type="submission" date="2016-05" db="EMBL/GenBank/DDBJ databases">
        <title>WGS assembly of Xenopus tropicalis.</title>
        <authorList>
            <person name="Sessions A."/>
            <person name="Jenkins J."/>
            <person name="Mitros T."/>
            <person name="Lyons J.T."/>
            <person name="Dichmann D.S."/>
            <person name="Robert J."/>
            <person name="Harland R.M."/>
            <person name="Rokhsar D.S."/>
        </authorList>
    </citation>
    <scope>NUCLEOTIDE SEQUENCE</scope>
    <source>
        <strain evidence="1">Nigerian</strain>
    </source>
</reference>
<proteinExistence type="predicted"/>
<protein>
    <submittedName>
        <fullName evidence="1">Uncharacterized protein</fullName>
    </submittedName>
</protein>
<name>A0A1B8XYD9_XENTR</name>
<organism evidence="1">
    <name type="scientific">Xenopus tropicalis</name>
    <name type="common">Western clawed frog</name>
    <name type="synonym">Silurana tropicalis</name>
    <dbReference type="NCBI Taxonomy" id="8364"/>
    <lineage>
        <taxon>Eukaryota</taxon>
        <taxon>Metazoa</taxon>
        <taxon>Chordata</taxon>
        <taxon>Craniata</taxon>
        <taxon>Vertebrata</taxon>
        <taxon>Euteleostomi</taxon>
        <taxon>Amphibia</taxon>
        <taxon>Batrachia</taxon>
        <taxon>Anura</taxon>
        <taxon>Pipoidea</taxon>
        <taxon>Pipidae</taxon>
        <taxon>Xenopodinae</taxon>
        <taxon>Xenopus</taxon>
        <taxon>Silurana</taxon>
    </lineage>
</organism>
<gene>
    <name evidence="1" type="ORF">XENTR_v90029408mg</name>
</gene>
<reference evidence="1" key="1">
    <citation type="submission" date="2009-11" db="EMBL/GenBank/DDBJ databases">
        <authorList>
            <consortium name="US DOE Joint Genome Institute (JGI-PGF)"/>
            <person name="Ottilar R."/>
            <person name="Schmutz J."/>
            <person name="Salamov A."/>
            <person name="Cheng J.F."/>
            <person name="Lucas S."/>
            <person name="Pitluck S."/>
            <person name="Gundlach H."/>
            <person name="Guo Y."/>
            <person name="Haberer G."/>
            <person name="Nasrallah J."/>
            <person name="Mayer K.F.X."/>
            <person name="van de Peer Y."/>
            <person name="Weigel D."/>
            <person name="Grigoriev I.V."/>
        </authorList>
    </citation>
    <scope>NUCLEOTIDE SEQUENCE</scope>
    <source>
        <strain evidence="1">Nigerian</strain>
    </source>
</reference>